<dbReference type="Proteomes" id="UP000054018">
    <property type="component" value="Unassembled WGS sequence"/>
</dbReference>
<gene>
    <name evidence="2" type="ORF">PISMIDRAFT_107813</name>
</gene>
<evidence type="ECO:0000313" key="3">
    <source>
        <dbReference type="Proteomes" id="UP000054018"/>
    </source>
</evidence>
<organism evidence="2 3">
    <name type="scientific">Pisolithus microcarpus 441</name>
    <dbReference type="NCBI Taxonomy" id="765257"/>
    <lineage>
        <taxon>Eukaryota</taxon>
        <taxon>Fungi</taxon>
        <taxon>Dikarya</taxon>
        <taxon>Basidiomycota</taxon>
        <taxon>Agaricomycotina</taxon>
        <taxon>Agaricomycetes</taxon>
        <taxon>Agaricomycetidae</taxon>
        <taxon>Boletales</taxon>
        <taxon>Sclerodermatineae</taxon>
        <taxon>Pisolithaceae</taxon>
        <taxon>Pisolithus</taxon>
    </lineage>
</organism>
<evidence type="ECO:0000313" key="2">
    <source>
        <dbReference type="EMBL" id="KIK19299.1"/>
    </source>
</evidence>
<reference evidence="2 3" key="1">
    <citation type="submission" date="2014-04" db="EMBL/GenBank/DDBJ databases">
        <authorList>
            <consortium name="DOE Joint Genome Institute"/>
            <person name="Kuo A."/>
            <person name="Kohler A."/>
            <person name="Costa M.D."/>
            <person name="Nagy L.G."/>
            <person name="Floudas D."/>
            <person name="Copeland A."/>
            <person name="Barry K.W."/>
            <person name="Cichocki N."/>
            <person name="Veneault-Fourrey C."/>
            <person name="LaButti K."/>
            <person name="Lindquist E.A."/>
            <person name="Lipzen A."/>
            <person name="Lundell T."/>
            <person name="Morin E."/>
            <person name="Murat C."/>
            <person name="Sun H."/>
            <person name="Tunlid A."/>
            <person name="Henrissat B."/>
            <person name="Grigoriev I.V."/>
            <person name="Hibbett D.S."/>
            <person name="Martin F."/>
            <person name="Nordberg H.P."/>
            <person name="Cantor M.N."/>
            <person name="Hua S.X."/>
        </authorList>
    </citation>
    <scope>NUCLEOTIDE SEQUENCE [LARGE SCALE GENOMIC DNA]</scope>
    <source>
        <strain evidence="2 3">441</strain>
    </source>
</reference>
<name>A0A0C9YZ95_9AGAM</name>
<feature type="region of interest" description="Disordered" evidence="1">
    <location>
        <begin position="41"/>
        <end position="75"/>
    </location>
</feature>
<evidence type="ECO:0000256" key="1">
    <source>
        <dbReference type="SAM" id="MobiDB-lite"/>
    </source>
</evidence>
<reference evidence="3" key="2">
    <citation type="submission" date="2015-01" db="EMBL/GenBank/DDBJ databases">
        <title>Evolutionary Origins and Diversification of the Mycorrhizal Mutualists.</title>
        <authorList>
            <consortium name="DOE Joint Genome Institute"/>
            <consortium name="Mycorrhizal Genomics Consortium"/>
            <person name="Kohler A."/>
            <person name="Kuo A."/>
            <person name="Nagy L.G."/>
            <person name="Floudas D."/>
            <person name="Copeland A."/>
            <person name="Barry K.W."/>
            <person name="Cichocki N."/>
            <person name="Veneault-Fourrey C."/>
            <person name="LaButti K."/>
            <person name="Lindquist E.A."/>
            <person name="Lipzen A."/>
            <person name="Lundell T."/>
            <person name="Morin E."/>
            <person name="Murat C."/>
            <person name="Riley R."/>
            <person name="Ohm R."/>
            <person name="Sun H."/>
            <person name="Tunlid A."/>
            <person name="Henrissat B."/>
            <person name="Grigoriev I.V."/>
            <person name="Hibbett D.S."/>
            <person name="Martin F."/>
        </authorList>
    </citation>
    <scope>NUCLEOTIDE SEQUENCE [LARGE SCALE GENOMIC DNA]</scope>
    <source>
        <strain evidence="3">441</strain>
    </source>
</reference>
<dbReference type="AlphaFoldDB" id="A0A0C9YZ95"/>
<dbReference type="HOGENOM" id="CLU_053715_0_0_1"/>
<accession>A0A0C9YZ95</accession>
<dbReference type="EMBL" id="KN833786">
    <property type="protein sequence ID" value="KIK19299.1"/>
    <property type="molecule type" value="Genomic_DNA"/>
</dbReference>
<feature type="non-terminal residue" evidence="2">
    <location>
        <position position="1"/>
    </location>
</feature>
<keyword evidence="3" id="KW-1185">Reference proteome</keyword>
<proteinExistence type="predicted"/>
<sequence>RGEDFRHARNLQRSPATIPPSATAHNQRTLPFDVIFSYQSPGTSDRSLQHRETRIAGPRPPRSWRKQSEKGVDKNTPAWREMALSPILCECPTSVPSPHDYPHPVAVPPLIQLCIHIILATCGGEDLADLVPDIPVHLRRAFMRYAAVHMPLSVSELEAVCDGHGSADGDLIVVGPRASLRRDWFQKTTEGERPGKTAQGPSVHLTSQECSDDAEGTWDDTLSLDTEPVSPTMLSFVSTLLTVPTFLALPPTITHLALLNIPYQVPLQRLSTICPLLVFLDLSYNDWLSRSSSKGNQILMSVAWHKLHHLQVLGLREFSVAFTLLVEINRGRWQDVRIIT</sequence>
<dbReference type="OrthoDB" id="3264363at2759"/>
<protein>
    <submittedName>
        <fullName evidence="2">Uncharacterized protein</fullName>
    </submittedName>
</protein>
<feature type="region of interest" description="Disordered" evidence="1">
    <location>
        <begin position="188"/>
        <end position="216"/>
    </location>
</feature>
<feature type="region of interest" description="Disordered" evidence="1">
    <location>
        <begin position="1"/>
        <end position="26"/>
    </location>
</feature>